<dbReference type="SUPFAM" id="SSF50985">
    <property type="entry name" value="RCC1/BLIP-II"/>
    <property type="match status" value="1"/>
</dbReference>
<dbReference type="Gene3D" id="2.130.10.30">
    <property type="entry name" value="Regulator of chromosome condensation 1/beta-lactamase-inhibitor protein II"/>
    <property type="match status" value="1"/>
</dbReference>
<dbReference type="EMBL" id="LBMM01030847">
    <property type="protein sequence ID" value="KMQ81854.1"/>
    <property type="molecule type" value="Genomic_DNA"/>
</dbReference>
<comment type="caution">
    <text evidence="2">The sequence shown here is derived from an EMBL/GenBank/DDBJ whole genome shotgun (WGS) entry which is preliminary data.</text>
</comment>
<feature type="region of interest" description="Disordered" evidence="1">
    <location>
        <begin position="1"/>
        <end position="38"/>
    </location>
</feature>
<reference evidence="2 3" key="1">
    <citation type="submission" date="2015-04" db="EMBL/GenBank/DDBJ databases">
        <title>Lasius niger genome sequencing.</title>
        <authorList>
            <person name="Konorov E.A."/>
            <person name="Nikitin M.A."/>
            <person name="Kirill M.V."/>
            <person name="Chang P."/>
        </authorList>
    </citation>
    <scope>NUCLEOTIDE SEQUENCE [LARGE SCALE GENOMIC DNA]</scope>
    <source>
        <tissue evidence="2">Whole</tissue>
    </source>
</reference>
<organism evidence="2 3">
    <name type="scientific">Lasius niger</name>
    <name type="common">Black garden ant</name>
    <dbReference type="NCBI Taxonomy" id="67767"/>
    <lineage>
        <taxon>Eukaryota</taxon>
        <taxon>Metazoa</taxon>
        <taxon>Ecdysozoa</taxon>
        <taxon>Arthropoda</taxon>
        <taxon>Hexapoda</taxon>
        <taxon>Insecta</taxon>
        <taxon>Pterygota</taxon>
        <taxon>Neoptera</taxon>
        <taxon>Endopterygota</taxon>
        <taxon>Hymenoptera</taxon>
        <taxon>Apocrita</taxon>
        <taxon>Aculeata</taxon>
        <taxon>Formicoidea</taxon>
        <taxon>Formicidae</taxon>
        <taxon>Formicinae</taxon>
        <taxon>Lasius</taxon>
        <taxon>Lasius</taxon>
    </lineage>
</organism>
<feature type="compositionally biased region" description="Low complexity" evidence="1">
    <location>
        <begin position="1"/>
        <end position="11"/>
    </location>
</feature>
<gene>
    <name evidence="2" type="ORF">RF55_24963</name>
</gene>
<dbReference type="InterPro" id="IPR009091">
    <property type="entry name" value="RCC1/BLIP-II"/>
</dbReference>
<name>A0A0J7JUS3_LASNI</name>
<evidence type="ECO:0000256" key="1">
    <source>
        <dbReference type="SAM" id="MobiDB-lite"/>
    </source>
</evidence>
<dbReference type="AlphaFoldDB" id="A0A0J7JUS3"/>
<sequence length="139" mass="15884">MSTSSEESLCTSEDKDAQQRNSETRANENEEAQKDERRNLPYDLAKNICPSDFKHWPILTLLKPEFTTQICMVMVYGNGGNRAIFVTKDKDVFTLDYHFKTGDTHIGLYPKKVEELCGKNIKTFACNSYFVLALTEEGE</sequence>
<keyword evidence="3" id="KW-1185">Reference proteome</keyword>
<proteinExistence type="predicted"/>
<protein>
    <submittedName>
        <fullName evidence="2">Rcc1 and btb domain-containing protein 1</fullName>
    </submittedName>
</protein>
<evidence type="ECO:0000313" key="2">
    <source>
        <dbReference type="EMBL" id="KMQ81854.1"/>
    </source>
</evidence>
<feature type="non-terminal residue" evidence="2">
    <location>
        <position position="139"/>
    </location>
</feature>
<dbReference type="OrthoDB" id="7615301at2759"/>
<feature type="compositionally biased region" description="Basic and acidic residues" evidence="1">
    <location>
        <begin position="12"/>
        <end position="38"/>
    </location>
</feature>
<evidence type="ECO:0000313" key="3">
    <source>
        <dbReference type="Proteomes" id="UP000036403"/>
    </source>
</evidence>
<dbReference type="PaxDb" id="67767-A0A0J7JUS3"/>
<dbReference type="STRING" id="67767.A0A0J7JUS3"/>
<accession>A0A0J7JUS3</accession>
<dbReference type="Proteomes" id="UP000036403">
    <property type="component" value="Unassembled WGS sequence"/>
</dbReference>